<dbReference type="NCBIfam" id="TIGR03696">
    <property type="entry name" value="Rhs_assc_core"/>
    <property type="match status" value="1"/>
</dbReference>
<comment type="caution">
    <text evidence="2">The sequence shown here is derived from an EMBL/GenBank/DDBJ whole genome shotgun (WGS) entry which is preliminary data.</text>
</comment>
<evidence type="ECO:0000313" key="3">
    <source>
        <dbReference type="Proteomes" id="UP000596739"/>
    </source>
</evidence>
<keyword evidence="3" id="KW-1185">Reference proteome</keyword>
<sequence>MNGSAVSGDFASKISYKTSEYFYIRNAQGDIIGLVDENGTQVVSYTYDTWGKLISIDGSLKDSVGVKNPYRYRGYRYDTETGLYYLQSRYYNPDWGRFINADAEVGKVGTLISHNMFAYCLNNPVNMSDPLGHMPTWAKWAIGAAVVVAIIAVVVLAPEVVVVAAELASDVGAELAAGVVAVGTEIEEASPRIEEATSKLKEVASKAENYILKESQYNDHIIARHGATSTQYLSKSKFASNFDVKKGIDVALKSAKSLIRPNTNGRSGYIVEHTFDNIIGYNNKGRGVYTMKAVIDEVGKIVTVFPK</sequence>
<dbReference type="InterPro" id="IPR022385">
    <property type="entry name" value="Rhs_assc_core"/>
</dbReference>
<dbReference type="EMBL" id="JAENHN010000010">
    <property type="protein sequence ID" value="MBK1809992.1"/>
    <property type="molecule type" value="Genomic_DNA"/>
</dbReference>
<gene>
    <name evidence="2" type="ORF">JHL18_04960</name>
</gene>
<proteinExistence type="predicted"/>
<evidence type="ECO:0000313" key="2">
    <source>
        <dbReference type="EMBL" id="MBK1809992.1"/>
    </source>
</evidence>
<dbReference type="InterPro" id="IPR006530">
    <property type="entry name" value="YD"/>
</dbReference>
<dbReference type="InterPro" id="IPR050708">
    <property type="entry name" value="T6SS_VgrG/RHS"/>
</dbReference>
<protein>
    <submittedName>
        <fullName evidence="2">RHS repeat-associated core domain-containing protein</fullName>
    </submittedName>
</protein>
<evidence type="ECO:0000256" key="1">
    <source>
        <dbReference type="SAM" id="Phobius"/>
    </source>
</evidence>
<organism evidence="2 3">
    <name type="scientific">Clostridium yunnanense</name>
    <dbReference type="NCBI Taxonomy" id="2800325"/>
    <lineage>
        <taxon>Bacteria</taxon>
        <taxon>Bacillati</taxon>
        <taxon>Bacillota</taxon>
        <taxon>Clostridia</taxon>
        <taxon>Eubacteriales</taxon>
        <taxon>Clostridiaceae</taxon>
        <taxon>Clostridium</taxon>
    </lineage>
</organism>
<accession>A0ABS1EKU7</accession>
<dbReference type="PANTHER" id="PTHR32305">
    <property type="match status" value="1"/>
</dbReference>
<keyword evidence="1" id="KW-0472">Membrane</keyword>
<dbReference type="PANTHER" id="PTHR32305:SF17">
    <property type="entry name" value="TRNA NUCLEASE WAPA"/>
    <property type="match status" value="1"/>
</dbReference>
<name>A0ABS1EKU7_9CLOT</name>
<keyword evidence="1" id="KW-1133">Transmembrane helix</keyword>
<keyword evidence="1" id="KW-0812">Transmembrane</keyword>
<dbReference type="Gene3D" id="2.180.10.10">
    <property type="entry name" value="RHS repeat-associated core"/>
    <property type="match status" value="1"/>
</dbReference>
<dbReference type="NCBIfam" id="TIGR01643">
    <property type="entry name" value="YD_repeat_2x"/>
    <property type="match status" value="1"/>
</dbReference>
<dbReference type="Proteomes" id="UP000596739">
    <property type="component" value="Unassembled WGS sequence"/>
</dbReference>
<reference evidence="3" key="1">
    <citation type="submission" date="2021-01" db="EMBL/GenBank/DDBJ databases">
        <title>Genome public.</title>
        <authorList>
            <person name="Liu C."/>
            <person name="Sun Q."/>
        </authorList>
    </citation>
    <scope>NUCLEOTIDE SEQUENCE [LARGE SCALE GENOMIC DNA]</scope>
    <source>
        <strain evidence="3">YIM B02505</strain>
    </source>
</reference>
<feature type="transmembrane region" description="Helical" evidence="1">
    <location>
        <begin position="137"/>
        <end position="157"/>
    </location>
</feature>